<keyword evidence="16" id="KW-0812">Transmembrane</keyword>
<dbReference type="NCBIfam" id="TIGR02074">
    <property type="entry name" value="PBP_1a_fam"/>
    <property type="match status" value="1"/>
</dbReference>
<sequence length="696" mass="73275">MQKAQMPKNANESQRATGTFAAVGEGGGDSGGLRVSREDRLVTSGGGRRDSARPVRRPAKGRDGGGARDGGGDPPPRKGTAPKKPRRGGGGTGGGKAKAAGGKRRRSWGWRLVRWGLTLAVWGVVAGLAVLGWFAYDLPRVDDVEVITRRPGVTVTAADGTQLASFGDVYGAVVTVHDVPPYLPQAILATEDRRFYSHFGLDVFGLARAMVVNLRAGRVVQGGSTITQQVAKNLFLTHDRTLKRKVQEVLLALWLEQRFTKDQILTIYLNRVYLGAGVYGMEAAAQRYFGVSARGVGLWQAAVLGGLMKAPSRFNPIANPDLAAGRAREVLQNMVEAGWLEPAQAQAAAQGLTVEGLRRSTPGRHFADWVMDNLDGYVGQVDQDLTVMTTLDPRVQAAAEAAVAEALATEGPALKVTQAAAVVLAPDGAVRAMVGGRDYGSSQFNRAVQALRQPGSAFKPFVFAAALEAGYGPDSLLDDAPITVGKWSPENFTGRYLGPITLTKALAESVNTVAVRAAQEAGVDRVRRAAMRFGITTPVGKDLSIALGTSETTLLDLTGAYVPFANGGWGVVPYGIAEIRTRDGQVIYKRAGGGPGRVADPAVVMDMNRMLRAVVTSGTGRAAALPGREVAGKSGTSQANRDAWFVGYTANAVAGVWMGNDNGAPTANVTGGGLPAKTWKRIMEAAEAGYPARPLP</sequence>
<keyword evidence="7" id="KW-0808">Transferase</keyword>
<dbReference type="InterPro" id="IPR012338">
    <property type="entry name" value="Beta-lactam/transpept-like"/>
</dbReference>
<evidence type="ECO:0000256" key="2">
    <source>
        <dbReference type="ARBA" id="ARBA00007090"/>
    </source>
</evidence>
<dbReference type="GO" id="GO:0008658">
    <property type="term" value="F:penicillin binding"/>
    <property type="evidence" value="ECO:0007669"/>
    <property type="project" value="InterPro"/>
</dbReference>
<evidence type="ECO:0000256" key="14">
    <source>
        <dbReference type="ARBA" id="ARBA00049902"/>
    </source>
</evidence>
<comment type="similarity">
    <text evidence="2">In the C-terminal section; belongs to the transpeptidase family.</text>
</comment>
<dbReference type="Gene3D" id="1.10.3810.10">
    <property type="entry name" value="Biosynthetic peptidoglycan transglycosylase-like"/>
    <property type="match status" value="1"/>
</dbReference>
<dbReference type="FunFam" id="1.10.3810.10:FF:000001">
    <property type="entry name" value="Penicillin-binding protein 1A"/>
    <property type="match status" value="1"/>
</dbReference>
<keyword evidence="11" id="KW-0511">Multifunctional enzyme</keyword>
<evidence type="ECO:0000256" key="8">
    <source>
        <dbReference type="ARBA" id="ARBA00022801"/>
    </source>
</evidence>
<feature type="compositionally biased region" description="Polar residues" evidence="15">
    <location>
        <begin position="8"/>
        <end position="17"/>
    </location>
</feature>
<keyword evidence="8" id="KW-0378">Hydrolase</keyword>
<dbReference type="Pfam" id="PF00905">
    <property type="entry name" value="Transpeptidase"/>
    <property type="match status" value="1"/>
</dbReference>
<evidence type="ECO:0000256" key="15">
    <source>
        <dbReference type="SAM" id="MobiDB-lite"/>
    </source>
</evidence>
<feature type="domain" description="Penicillin-binding protein transpeptidase" evidence="17">
    <location>
        <begin position="420"/>
        <end position="683"/>
    </location>
</feature>
<dbReference type="AlphaFoldDB" id="A0A286GIJ9"/>
<evidence type="ECO:0000256" key="10">
    <source>
        <dbReference type="ARBA" id="ARBA00022984"/>
    </source>
</evidence>
<evidence type="ECO:0000256" key="1">
    <source>
        <dbReference type="ARBA" id="ARBA00004752"/>
    </source>
</evidence>
<name>A0A286GIJ9_9PROT</name>
<protein>
    <submittedName>
        <fullName evidence="19">Penicillin-binding protein 1A</fullName>
    </submittedName>
</protein>
<evidence type="ECO:0000259" key="18">
    <source>
        <dbReference type="Pfam" id="PF00912"/>
    </source>
</evidence>
<organism evidence="19 20">
    <name type="scientific">Caenispirillum bisanense</name>
    <dbReference type="NCBI Taxonomy" id="414052"/>
    <lineage>
        <taxon>Bacteria</taxon>
        <taxon>Pseudomonadati</taxon>
        <taxon>Pseudomonadota</taxon>
        <taxon>Alphaproteobacteria</taxon>
        <taxon>Rhodospirillales</taxon>
        <taxon>Novispirillaceae</taxon>
        <taxon>Caenispirillum</taxon>
    </lineage>
</organism>
<comment type="similarity">
    <text evidence="3">In the N-terminal section; belongs to the glycosyltransferase 51 family.</text>
</comment>
<dbReference type="GO" id="GO:0030288">
    <property type="term" value="C:outer membrane-bounded periplasmic space"/>
    <property type="evidence" value="ECO:0007669"/>
    <property type="project" value="TreeGrafter"/>
</dbReference>
<evidence type="ECO:0000256" key="6">
    <source>
        <dbReference type="ARBA" id="ARBA00022676"/>
    </source>
</evidence>
<dbReference type="Proteomes" id="UP000219621">
    <property type="component" value="Unassembled WGS sequence"/>
</dbReference>
<keyword evidence="5" id="KW-0645">Protease</keyword>
<dbReference type="InterPro" id="IPR036950">
    <property type="entry name" value="PBP_transglycosylase"/>
</dbReference>
<keyword evidence="12" id="KW-0961">Cell wall biogenesis/degradation</keyword>
<evidence type="ECO:0000256" key="12">
    <source>
        <dbReference type="ARBA" id="ARBA00023316"/>
    </source>
</evidence>
<comment type="catalytic activity">
    <reaction evidence="13">
        <text>Preferential cleavage: (Ac)2-L-Lys-D-Ala-|-D-Ala. Also transpeptidation of peptidyl-alanyl moieties that are N-acyl substituents of D-alanine.</text>
        <dbReference type="EC" id="3.4.16.4"/>
    </reaction>
</comment>
<keyword evidence="4" id="KW-0121">Carboxypeptidase</keyword>
<evidence type="ECO:0000313" key="19">
    <source>
        <dbReference type="EMBL" id="SOD95351.1"/>
    </source>
</evidence>
<comment type="catalytic activity">
    <reaction evidence="14">
        <text>[GlcNAc-(1-&gt;4)-Mur2Ac(oyl-L-Ala-gamma-D-Glu-L-Lys-D-Ala-D-Ala)](n)-di-trans,octa-cis-undecaprenyl diphosphate + beta-D-GlcNAc-(1-&gt;4)-Mur2Ac(oyl-L-Ala-gamma-D-Glu-L-Lys-D-Ala-D-Ala)-di-trans,octa-cis-undecaprenyl diphosphate = [GlcNAc-(1-&gt;4)-Mur2Ac(oyl-L-Ala-gamma-D-Glu-L-Lys-D-Ala-D-Ala)](n+1)-di-trans,octa-cis-undecaprenyl diphosphate + di-trans,octa-cis-undecaprenyl diphosphate + H(+)</text>
        <dbReference type="Rhea" id="RHEA:23708"/>
        <dbReference type="Rhea" id="RHEA-COMP:9602"/>
        <dbReference type="Rhea" id="RHEA-COMP:9603"/>
        <dbReference type="ChEBI" id="CHEBI:15378"/>
        <dbReference type="ChEBI" id="CHEBI:58405"/>
        <dbReference type="ChEBI" id="CHEBI:60033"/>
        <dbReference type="ChEBI" id="CHEBI:78435"/>
        <dbReference type="EC" id="2.4.99.28"/>
    </reaction>
</comment>
<evidence type="ECO:0000256" key="11">
    <source>
        <dbReference type="ARBA" id="ARBA00023268"/>
    </source>
</evidence>
<dbReference type="GO" id="GO:0008360">
    <property type="term" value="P:regulation of cell shape"/>
    <property type="evidence" value="ECO:0007669"/>
    <property type="project" value="UniProtKB-KW"/>
</dbReference>
<dbReference type="InterPro" id="IPR001460">
    <property type="entry name" value="PCN-bd_Tpept"/>
</dbReference>
<evidence type="ECO:0000256" key="16">
    <source>
        <dbReference type="SAM" id="Phobius"/>
    </source>
</evidence>
<dbReference type="SUPFAM" id="SSF53955">
    <property type="entry name" value="Lysozyme-like"/>
    <property type="match status" value="1"/>
</dbReference>
<feature type="region of interest" description="Disordered" evidence="15">
    <location>
        <begin position="1"/>
        <end position="103"/>
    </location>
</feature>
<dbReference type="PANTHER" id="PTHR32282">
    <property type="entry name" value="BINDING PROTEIN TRANSPEPTIDASE, PUTATIVE-RELATED"/>
    <property type="match status" value="1"/>
</dbReference>
<dbReference type="UniPathway" id="UPA00219"/>
<keyword evidence="10" id="KW-0573">Peptidoglycan synthesis</keyword>
<comment type="pathway">
    <text evidence="1">Cell wall biogenesis; peptidoglycan biosynthesis.</text>
</comment>
<dbReference type="GO" id="GO:0006508">
    <property type="term" value="P:proteolysis"/>
    <property type="evidence" value="ECO:0007669"/>
    <property type="project" value="UniProtKB-KW"/>
</dbReference>
<dbReference type="InterPro" id="IPR023346">
    <property type="entry name" value="Lysozyme-like_dom_sf"/>
</dbReference>
<keyword evidence="16" id="KW-0472">Membrane</keyword>
<dbReference type="GO" id="GO:0071555">
    <property type="term" value="P:cell wall organization"/>
    <property type="evidence" value="ECO:0007669"/>
    <property type="project" value="UniProtKB-KW"/>
</dbReference>
<dbReference type="InterPro" id="IPR050396">
    <property type="entry name" value="Glycosyltr_51/Transpeptidase"/>
</dbReference>
<evidence type="ECO:0000313" key="20">
    <source>
        <dbReference type="Proteomes" id="UP000219621"/>
    </source>
</evidence>
<dbReference type="InterPro" id="IPR001264">
    <property type="entry name" value="Glyco_trans_51"/>
</dbReference>
<keyword evidence="16" id="KW-1133">Transmembrane helix</keyword>
<feature type="compositionally biased region" description="Basic and acidic residues" evidence="15">
    <location>
        <begin position="35"/>
        <end position="53"/>
    </location>
</feature>
<dbReference type="GO" id="GO:0009002">
    <property type="term" value="F:serine-type D-Ala-D-Ala carboxypeptidase activity"/>
    <property type="evidence" value="ECO:0007669"/>
    <property type="project" value="UniProtKB-EC"/>
</dbReference>
<accession>A0A286GIJ9</accession>
<evidence type="ECO:0000259" key="17">
    <source>
        <dbReference type="Pfam" id="PF00905"/>
    </source>
</evidence>
<feature type="transmembrane region" description="Helical" evidence="16">
    <location>
        <begin position="112"/>
        <end position="136"/>
    </location>
</feature>
<evidence type="ECO:0000256" key="9">
    <source>
        <dbReference type="ARBA" id="ARBA00022960"/>
    </source>
</evidence>
<evidence type="ECO:0000256" key="4">
    <source>
        <dbReference type="ARBA" id="ARBA00022645"/>
    </source>
</evidence>
<evidence type="ECO:0000256" key="5">
    <source>
        <dbReference type="ARBA" id="ARBA00022670"/>
    </source>
</evidence>
<keyword evidence="6" id="KW-0328">Glycosyltransferase</keyword>
<dbReference type="EMBL" id="OCNJ01000004">
    <property type="protein sequence ID" value="SOD95351.1"/>
    <property type="molecule type" value="Genomic_DNA"/>
</dbReference>
<evidence type="ECO:0000256" key="7">
    <source>
        <dbReference type="ARBA" id="ARBA00022679"/>
    </source>
</evidence>
<keyword evidence="20" id="KW-1185">Reference proteome</keyword>
<proteinExistence type="inferred from homology"/>
<evidence type="ECO:0000256" key="13">
    <source>
        <dbReference type="ARBA" id="ARBA00034000"/>
    </source>
</evidence>
<dbReference type="GO" id="GO:0009252">
    <property type="term" value="P:peptidoglycan biosynthetic process"/>
    <property type="evidence" value="ECO:0007669"/>
    <property type="project" value="UniProtKB-UniPathway"/>
</dbReference>
<feature type="domain" description="Glycosyl transferase family 51" evidence="18">
    <location>
        <begin position="160"/>
        <end position="334"/>
    </location>
</feature>
<dbReference type="PANTHER" id="PTHR32282:SF33">
    <property type="entry name" value="PEPTIDOGLYCAN GLYCOSYLTRANSFERASE"/>
    <property type="match status" value="1"/>
</dbReference>
<reference evidence="19 20" key="1">
    <citation type="submission" date="2017-09" db="EMBL/GenBank/DDBJ databases">
        <authorList>
            <person name="Ehlers B."/>
            <person name="Leendertz F.H."/>
        </authorList>
    </citation>
    <scope>NUCLEOTIDE SEQUENCE [LARGE SCALE GENOMIC DNA]</scope>
    <source>
        <strain evidence="19 20">USBA 140</strain>
    </source>
</reference>
<dbReference type="SUPFAM" id="SSF56601">
    <property type="entry name" value="beta-lactamase/transpeptidase-like"/>
    <property type="match status" value="1"/>
</dbReference>
<dbReference type="Gene3D" id="3.40.710.10">
    <property type="entry name" value="DD-peptidase/beta-lactamase superfamily"/>
    <property type="match status" value="1"/>
</dbReference>
<evidence type="ECO:0000256" key="3">
    <source>
        <dbReference type="ARBA" id="ARBA00007739"/>
    </source>
</evidence>
<keyword evidence="9" id="KW-0133">Cell shape</keyword>
<dbReference type="Pfam" id="PF00912">
    <property type="entry name" value="Transgly"/>
    <property type="match status" value="1"/>
</dbReference>
<gene>
    <name evidence="19" type="ORF">SAMN05421508_104311</name>
</gene>
<dbReference type="GO" id="GO:0008955">
    <property type="term" value="F:peptidoglycan glycosyltransferase activity"/>
    <property type="evidence" value="ECO:0007669"/>
    <property type="project" value="UniProtKB-EC"/>
</dbReference>